<dbReference type="PANTHER" id="PTHR34700">
    <property type="entry name" value="POTASSIUM BINDING PROTEIN KBP"/>
    <property type="match status" value="1"/>
</dbReference>
<gene>
    <name evidence="3" type="ORF">CHH28_04545</name>
</gene>
<accession>A0A222FHV4</accession>
<name>A0A222FHV4_9GAMM</name>
<dbReference type="InterPro" id="IPR052196">
    <property type="entry name" value="Bact_Kbp"/>
</dbReference>
<sequence length="356" mass="39589">MSKTIKRVLLTGLMCLSASMASALPLKADAPQRYTVKEGDTLWHISERFTNDPWQWPEIWYLNRQIEDPHLIFPGDELALIEVNGERRVTVVKRGQSARTVKLSPSSEPGTMRLHPTVRVEPIEAAIPAIPMDAVRGFLRNHRVVQPKELDNAPRVLAGSEGRILMGAGSTVYARGKALEKVASAYSIYRRGQVYRDPETEEVLGLEALDIGQGRVTDVNGDILTMELERTNQHVSAGDLLLQTEDRRILSRFIPKSPKGDVEGQILAVSGGVSQVGQFDVVVLNRGEREGLEPGSVLLVKKAGEVVYDRAEDEYVRLPAERAGMMMVFRTYDKMSYGLIMRATKPLRVGDRFSAP</sequence>
<dbReference type="PROSITE" id="PS51782">
    <property type="entry name" value="LYSM"/>
    <property type="match status" value="1"/>
</dbReference>
<dbReference type="InterPro" id="IPR018392">
    <property type="entry name" value="LysM"/>
</dbReference>
<reference evidence="3 4" key="1">
    <citation type="submission" date="2017-07" db="EMBL/GenBank/DDBJ databases">
        <title>Annotated genome sequence of Bacterioplanes sanyensis isolated from Red Sea.</title>
        <authorList>
            <person name="Rehman Z.U."/>
        </authorList>
    </citation>
    <scope>NUCLEOTIDE SEQUENCE [LARGE SCALE GENOMIC DNA]</scope>
    <source>
        <strain evidence="3 4">NV9</strain>
    </source>
</reference>
<protein>
    <submittedName>
        <fullName evidence="3">Peptidoglycan-binding protein</fullName>
    </submittedName>
</protein>
<evidence type="ECO:0000259" key="2">
    <source>
        <dbReference type="PROSITE" id="PS51782"/>
    </source>
</evidence>
<dbReference type="SMART" id="SM00257">
    <property type="entry name" value="LysM"/>
    <property type="match status" value="1"/>
</dbReference>
<feature type="domain" description="LysM" evidence="2">
    <location>
        <begin position="32"/>
        <end position="80"/>
    </location>
</feature>
<dbReference type="Pfam" id="PF01476">
    <property type="entry name" value="LysM"/>
    <property type="match status" value="1"/>
</dbReference>
<keyword evidence="4" id="KW-1185">Reference proteome</keyword>
<evidence type="ECO:0000313" key="4">
    <source>
        <dbReference type="Proteomes" id="UP000202440"/>
    </source>
</evidence>
<dbReference type="AlphaFoldDB" id="A0A222FHV4"/>
<organism evidence="3 4">
    <name type="scientific">Bacterioplanes sanyensis</name>
    <dbReference type="NCBI Taxonomy" id="1249553"/>
    <lineage>
        <taxon>Bacteria</taxon>
        <taxon>Pseudomonadati</taxon>
        <taxon>Pseudomonadota</taxon>
        <taxon>Gammaproteobacteria</taxon>
        <taxon>Oceanospirillales</taxon>
        <taxon>Oceanospirillaceae</taxon>
        <taxon>Bacterioplanes</taxon>
    </lineage>
</organism>
<dbReference type="RefSeq" id="WP_094059192.1">
    <property type="nucleotide sequence ID" value="NZ_CP022530.1"/>
</dbReference>
<dbReference type="Gene3D" id="3.10.350.10">
    <property type="entry name" value="LysM domain"/>
    <property type="match status" value="1"/>
</dbReference>
<evidence type="ECO:0000313" key="3">
    <source>
        <dbReference type="EMBL" id="ASP37991.1"/>
    </source>
</evidence>
<dbReference type="SUPFAM" id="SSF54106">
    <property type="entry name" value="LysM domain"/>
    <property type="match status" value="1"/>
</dbReference>
<dbReference type="Proteomes" id="UP000202440">
    <property type="component" value="Chromosome"/>
</dbReference>
<proteinExistence type="predicted"/>
<dbReference type="CDD" id="cd00118">
    <property type="entry name" value="LysM"/>
    <property type="match status" value="1"/>
</dbReference>
<feature type="chain" id="PRO_5011990714" evidence="1">
    <location>
        <begin position="24"/>
        <end position="356"/>
    </location>
</feature>
<dbReference type="InterPro" id="IPR036779">
    <property type="entry name" value="LysM_dom_sf"/>
</dbReference>
<dbReference type="PANTHER" id="PTHR34700:SF4">
    <property type="entry name" value="PHAGE-LIKE ELEMENT PBSX PROTEIN XKDP"/>
    <property type="match status" value="1"/>
</dbReference>
<feature type="signal peptide" evidence="1">
    <location>
        <begin position="1"/>
        <end position="23"/>
    </location>
</feature>
<evidence type="ECO:0000256" key="1">
    <source>
        <dbReference type="SAM" id="SignalP"/>
    </source>
</evidence>
<dbReference type="OrthoDB" id="9765158at2"/>
<dbReference type="EMBL" id="CP022530">
    <property type="protein sequence ID" value="ASP37991.1"/>
    <property type="molecule type" value="Genomic_DNA"/>
</dbReference>
<dbReference type="KEGG" id="bsan:CHH28_04545"/>
<keyword evidence="1" id="KW-0732">Signal</keyword>